<protein>
    <recommendedName>
        <fullName evidence="3">F-box domain-containing protein</fullName>
    </recommendedName>
</protein>
<sequence>MPASSSERSLKWICVSHLSRLWRNVAINDASLWTNPPSLKNPEWTMTMLERSRMVTIPAPSLKVDELDNRVAAALTPHITRVAVLVIPRMARETLERVLSGLPSTAPNLEALSINSLAKVTFGTGSWYKQISYPHVYLDEAMAIPDDVLCHTPKLQRLELNDIIIKCDSPLLSNLTTLSMTGIPDKSKPTPQQFKMMLKPAPYLKRLALKGVGPSAGSSQQAGWATPVLMEHLEYLDIEETVPRIMCFFRNLLCDTSSEGTQSWRRRIRLGASLPVSCVRPAIFTLHHWLKHRR</sequence>
<proteinExistence type="predicted"/>
<comment type="caution">
    <text evidence="1">The sequence shown here is derived from an EMBL/GenBank/DDBJ whole genome shotgun (WGS) entry which is preliminary data.</text>
</comment>
<dbReference type="OrthoDB" id="2905392at2759"/>
<name>A0A8H5AXA8_9AGAR</name>
<gene>
    <name evidence="1" type="ORF">D9619_003541</name>
</gene>
<dbReference type="Proteomes" id="UP000567179">
    <property type="component" value="Unassembled WGS sequence"/>
</dbReference>
<reference evidence="1 2" key="1">
    <citation type="journal article" date="2020" name="ISME J.">
        <title>Uncovering the hidden diversity of litter-decomposition mechanisms in mushroom-forming fungi.</title>
        <authorList>
            <person name="Floudas D."/>
            <person name="Bentzer J."/>
            <person name="Ahren D."/>
            <person name="Johansson T."/>
            <person name="Persson P."/>
            <person name="Tunlid A."/>
        </authorList>
    </citation>
    <scope>NUCLEOTIDE SEQUENCE [LARGE SCALE GENOMIC DNA]</scope>
    <source>
        <strain evidence="1 2">CBS 101986</strain>
    </source>
</reference>
<dbReference type="EMBL" id="JAACJJ010000056">
    <property type="protein sequence ID" value="KAF5312263.1"/>
    <property type="molecule type" value="Genomic_DNA"/>
</dbReference>
<evidence type="ECO:0000313" key="2">
    <source>
        <dbReference type="Proteomes" id="UP000567179"/>
    </source>
</evidence>
<evidence type="ECO:0000313" key="1">
    <source>
        <dbReference type="EMBL" id="KAF5312263.1"/>
    </source>
</evidence>
<organism evidence="1 2">
    <name type="scientific">Psilocybe cf. subviscida</name>
    <dbReference type="NCBI Taxonomy" id="2480587"/>
    <lineage>
        <taxon>Eukaryota</taxon>
        <taxon>Fungi</taxon>
        <taxon>Dikarya</taxon>
        <taxon>Basidiomycota</taxon>
        <taxon>Agaricomycotina</taxon>
        <taxon>Agaricomycetes</taxon>
        <taxon>Agaricomycetidae</taxon>
        <taxon>Agaricales</taxon>
        <taxon>Agaricineae</taxon>
        <taxon>Strophariaceae</taxon>
        <taxon>Psilocybe</taxon>
    </lineage>
</organism>
<accession>A0A8H5AXA8</accession>
<keyword evidence="2" id="KW-1185">Reference proteome</keyword>
<dbReference type="AlphaFoldDB" id="A0A8H5AXA8"/>
<evidence type="ECO:0008006" key="3">
    <source>
        <dbReference type="Google" id="ProtNLM"/>
    </source>
</evidence>